<keyword evidence="2" id="KW-1185">Reference proteome</keyword>
<organism evidence="1 2">
    <name type="scientific">Streptomyces rimosus subsp. rimosus</name>
    <dbReference type="NCBI Taxonomy" id="132474"/>
    <lineage>
        <taxon>Bacteria</taxon>
        <taxon>Bacillati</taxon>
        <taxon>Actinomycetota</taxon>
        <taxon>Actinomycetes</taxon>
        <taxon>Kitasatosporales</taxon>
        <taxon>Streptomycetaceae</taxon>
        <taxon>Streptomyces</taxon>
    </lineage>
</organism>
<dbReference type="RefSeq" id="WP_003979855.1">
    <property type="nucleotide sequence ID" value="NZ_CP043497.1"/>
</dbReference>
<name>A0ABY3Z473_STRRM</name>
<dbReference type="EMBL" id="CP094298">
    <property type="protein sequence ID" value="UNZ05105.1"/>
    <property type="molecule type" value="Genomic_DNA"/>
</dbReference>
<dbReference type="GeneID" id="66855784"/>
<protein>
    <submittedName>
        <fullName evidence="1">Uncharacterized protein</fullName>
    </submittedName>
</protein>
<gene>
    <name evidence="1" type="ORF">SRIMR7_23395</name>
</gene>
<evidence type="ECO:0000313" key="2">
    <source>
        <dbReference type="Proteomes" id="UP000829494"/>
    </source>
</evidence>
<accession>A0ABY3Z473</accession>
<sequence length="212" mass="23219">MHDLDAVSPVCTICMRGLRDDEWDRLVCRICQDRGTAMLRELPALYDQLGDLLEPGSGRGDGRVSGTRGAPLPCSLHVLDLRARGGLVTVLADWEAAVRDELGYEAAPFRGDLRQTLAGVTGFLVANAPWIYSSFSASADLHREIRALHGHAQRLVTGEQAERRITVQCACGQPMRVTLTTPGRRCTACDRQYGHAEIFHLPLADRAERSAA</sequence>
<reference evidence="1 2" key="1">
    <citation type="submission" date="2022-03" db="EMBL/GenBank/DDBJ databases">
        <title>Complete genome of Streptomyces rimosus ssp. rimosus R7 (=ATCC 10970).</title>
        <authorList>
            <person name="Beganovic S."/>
            <person name="Ruckert C."/>
            <person name="Busche T."/>
            <person name="Kalinowski J."/>
            <person name="Wittmann C."/>
        </authorList>
    </citation>
    <scope>NUCLEOTIDE SEQUENCE [LARGE SCALE GENOMIC DNA]</scope>
    <source>
        <strain evidence="1 2">R7</strain>
    </source>
</reference>
<dbReference type="Proteomes" id="UP000829494">
    <property type="component" value="Chromosome"/>
</dbReference>
<evidence type="ECO:0000313" key="1">
    <source>
        <dbReference type="EMBL" id="UNZ05105.1"/>
    </source>
</evidence>
<proteinExistence type="predicted"/>